<protein>
    <submittedName>
        <fullName evidence="8">Putative ABC transport system ATP-binding protein</fullName>
    </submittedName>
</protein>
<dbReference type="GO" id="GO:0005524">
    <property type="term" value="F:ATP binding"/>
    <property type="evidence" value="ECO:0007669"/>
    <property type="project" value="UniProtKB-KW"/>
</dbReference>
<feature type="transmembrane region" description="Helical" evidence="5">
    <location>
        <begin position="132"/>
        <end position="151"/>
    </location>
</feature>
<reference evidence="8 9" key="1">
    <citation type="submission" date="2018-11" db="EMBL/GenBank/DDBJ databases">
        <title>Sequencing the genomes of 1000 actinobacteria strains.</title>
        <authorList>
            <person name="Klenk H.-P."/>
        </authorList>
    </citation>
    <scope>NUCLEOTIDE SEQUENCE [LARGE SCALE GENOMIC DNA]</scope>
    <source>
        <strain evidence="8 9">DSM 44254</strain>
    </source>
</reference>
<evidence type="ECO:0000259" key="6">
    <source>
        <dbReference type="PROSITE" id="PS50893"/>
    </source>
</evidence>
<dbReference type="InterPro" id="IPR017871">
    <property type="entry name" value="ABC_transporter-like_CS"/>
</dbReference>
<evidence type="ECO:0000256" key="3">
    <source>
        <dbReference type="ARBA" id="ARBA00022989"/>
    </source>
</evidence>
<feature type="transmembrane region" description="Helical" evidence="5">
    <location>
        <begin position="157"/>
        <end position="176"/>
    </location>
</feature>
<feature type="transmembrane region" description="Helical" evidence="5">
    <location>
        <begin position="20"/>
        <end position="44"/>
    </location>
</feature>
<feature type="domain" description="ABC transmembrane type-1" evidence="7">
    <location>
        <begin position="20"/>
        <end position="299"/>
    </location>
</feature>
<dbReference type="Gene3D" id="3.40.50.300">
    <property type="entry name" value="P-loop containing nucleotide triphosphate hydrolases"/>
    <property type="match status" value="1"/>
</dbReference>
<dbReference type="SUPFAM" id="SSF90123">
    <property type="entry name" value="ABC transporter transmembrane region"/>
    <property type="match status" value="1"/>
</dbReference>
<keyword evidence="9" id="KW-1185">Reference proteome</keyword>
<proteinExistence type="predicted"/>
<comment type="caution">
    <text evidence="8">The sequence shown here is derived from an EMBL/GenBank/DDBJ whole genome shotgun (WGS) entry which is preliminary data.</text>
</comment>
<dbReference type="Pfam" id="PF00664">
    <property type="entry name" value="ABC_membrane"/>
    <property type="match status" value="1"/>
</dbReference>
<evidence type="ECO:0000259" key="7">
    <source>
        <dbReference type="PROSITE" id="PS50929"/>
    </source>
</evidence>
<name>A0A3N1CXU0_9ACTN</name>
<gene>
    <name evidence="8" type="ORF">EDD29_3654</name>
</gene>
<accession>A0A3N1CXU0</accession>
<dbReference type="Proteomes" id="UP000272400">
    <property type="component" value="Unassembled WGS sequence"/>
</dbReference>
<dbReference type="InterPro" id="IPR036640">
    <property type="entry name" value="ABC1_TM_sf"/>
</dbReference>
<keyword evidence="3 5" id="KW-1133">Transmembrane helix</keyword>
<evidence type="ECO:0000256" key="1">
    <source>
        <dbReference type="ARBA" id="ARBA00004651"/>
    </source>
</evidence>
<keyword evidence="2 5" id="KW-0812">Transmembrane</keyword>
<evidence type="ECO:0000313" key="8">
    <source>
        <dbReference type="EMBL" id="ROO86091.1"/>
    </source>
</evidence>
<dbReference type="GO" id="GO:0016887">
    <property type="term" value="F:ATP hydrolysis activity"/>
    <property type="evidence" value="ECO:0007669"/>
    <property type="project" value="InterPro"/>
</dbReference>
<dbReference type="PANTHER" id="PTHR43394:SF1">
    <property type="entry name" value="ATP-BINDING CASSETTE SUB-FAMILY B MEMBER 10, MITOCHONDRIAL"/>
    <property type="match status" value="1"/>
</dbReference>
<dbReference type="PROSITE" id="PS00211">
    <property type="entry name" value="ABC_TRANSPORTER_1"/>
    <property type="match status" value="1"/>
</dbReference>
<feature type="transmembrane region" description="Helical" evidence="5">
    <location>
        <begin position="56"/>
        <end position="81"/>
    </location>
</feature>
<keyword evidence="4 5" id="KW-0472">Membrane</keyword>
<sequence length="557" mass="56959">MSAEGALIRQVLTRRARSAAIGGVATIVHQTCEALVPVAIGLAIDTAVSGGDPERMLYAVIGVLVLFCFLATGGAVGYWTVDAASLREAHHLRVETVRRILGDARGDRSRRAGDILSAATSDATATGEVVRIVTWIVSAGAGLVVSAVVLLRIDLVLGLGLILVLPVLVLGLDRLAPWLESRVHGRQEAGGRAAAVAAELVRALRPLRGFGGVPEAIRRYRGENRASLAAARDAASAHAVVVGSGLLATGIVLVGAAGIGVAFAASGRISLGELVVVVAMASFLADPVRGVSEAIKQLAVSRASARRLAALWAEFDVPSARPGEAAQGRLSLRGVVAAPVHGLDLEVGPGELIGVAAATPETAAALVGLLDGTRSPESGSVTWGGTPLAELGPDERRLVLHVEPHAVHLLGGTLGEALDTALEPASAARKIAALTTAGAADILTATGLDAPLQDHGTNLSGGQRQRLALARALLAAPAVLVLHDPLTAVDAVTEDLVAEALRELHSGAARASVVVTASPPLLSRCDRVVFLDADGRARTGTHAALLTRPDYAKVVIR</sequence>
<evidence type="ECO:0000256" key="4">
    <source>
        <dbReference type="ARBA" id="ARBA00023136"/>
    </source>
</evidence>
<keyword evidence="8" id="KW-0547">Nucleotide-binding</keyword>
<dbReference type="GO" id="GO:0005886">
    <property type="term" value="C:plasma membrane"/>
    <property type="evidence" value="ECO:0007669"/>
    <property type="project" value="UniProtKB-SubCell"/>
</dbReference>
<evidence type="ECO:0000256" key="5">
    <source>
        <dbReference type="SAM" id="Phobius"/>
    </source>
</evidence>
<comment type="subcellular location">
    <subcellularLocation>
        <location evidence="1">Cell membrane</location>
        <topology evidence="1">Multi-pass membrane protein</topology>
    </subcellularLocation>
</comment>
<dbReference type="AlphaFoldDB" id="A0A3N1CXU0"/>
<dbReference type="InterPro" id="IPR039421">
    <property type="entry name" value="Type_1_exporter"/>
</dbReference>
<dbReference type="GO" id="GO:0015421">
    <property type="term" value="F:ABC-type oligopeptide transporter activity"/>
    <property type="evidence" value="ECO:0007669"/>
    <property type="project" value="TreeGrafter"/>
</dbReference>
<dbReference type="InterPro" id="IPR003439">
    <property type="entry name" value="ABC_transporter-like_ATP-bd"/>
</dbReference>
<dbReference type="Gene3D" id="1.20.1560.10">
    <property type="entry name" value="ABC transporter type 1, transmembrane domain"/>
    <property type="match status" value="1"/>
</dbReference>
<dbReference type="SUPFAM" id="SSF52540">
    <property type="entry name" value="P-loop containing nucleoside triphosphate hydrolases"/>
    <property type="match status" value="1"/>
</dbReference>
<dbReference type="InterPro" id="IPR011527">
    <property type="entry name" value="ABC1_TM_dom"/>
</dbReference>
<feature type="transmembrane region" description="Helical" evidence="5">
    <location>
        <begin position="239"/>
        <end position="263"/>
    </location>
</feature>
<feature type="domain" description="ABC transporter" evidence="6">
    <location>
        <begin position="320"/>
        <end position="556"/>
    </location>
</feature>
<dbReference type="EMBL" id="RJKE01000001">
    <property type="protein sequence ID" value="ROO86091.1"/>
    <property type="molecule type" value="Genomic_DNA"/>
</dbReference>
<evidence type="ECO:0000313" key="9">
    <source>
        <dbReference type="Proteomes" id="UP000272400"/>
    </source>
</evidence>
<evidence type="ECO:0000256" key="2">
    <source>
        <dbReference type="ARBA" id="ARBA00022692"/>
    </source>
</evidence>
<dbReference type="InterPro" id="IPR027417">
    <property type="entry name" value="P-loop_NTPase"/>
</dbReference>
<keyword evidence="8" id="KW-0067">ATP-binding</keyword>
<dbReference type="PROSITE" id="PS50893">
    <property type="entry name" value="ABC_TRANSPORTER_2"/>
    <property type="match status" value="1"/>
</dbReference>
<dbReference type="PANTHER" id="PTHR43394">
    <property type="entry name" value="ATP-DEPENDENT PERMEASE MDL1, MITOCHONDRIAL"/>
    <property type="match status" value="1"/>
</dbReference>
<dbReference type="RefSeq" id="WP_123665525.1">
    <property type="nucleotide sequence ID" value="NZ_RJKE01000001.1"/>
</dbReference>
<organism evidence="8 9">
    <name type="scientific">Actinocorallia herbida</name>
    <dbReference type="NCBI Taxonomy" id="58109"/>
    <lineage>
        <taxon>Bacteria</taxon>
        <taxon>Bacillati</taxon>
        <taxon>Actinomycetota</taxon>
        <taxon>Actinomycetes</taxon>
        <taxon>Streptosporangiales</taxon>
        <taxon>Thermomonosporaceae</taxon>
        <taxon>Actinocorallia</taxon>
    </lineage>
</organism>
<dbReference type="PROSITE" id="PS50929">
    <property type="entry name" value="ABC_TM1F"/>
    <property type="match status" value="1"/>
</dbReference>
<dbReference type="Pfam" id="PF00005">
    <property type="entry name" value="ABC_tran"/>
    <property type="match status" value="1"/>
</dbReference>
<dbReference type="OrthoDB" id="4966664at2"/>